<keyword evidence="12" id="KW-1185">Reference proteome</keyword>
<dbReference type="AlphaFoldDB" id="A0A1M5S769"/>
<dbReference type="STRING" id="280093.SAMN05443373_11180"/>
<keyword evidence="4" id="KW-0472">Membrane</keyword>
<evidence type="ECO:0000256" key="5">
    <source>
        <dbReference type="ARBA" id="ARBA00023237"/>
    </source>
</evidence>
<dbReference type="EMBL" id="PVUB01000009">
    <property type="protein sequence ID" value="PRZ21227.1"/>
    <property type="molecule type" value="Genomic_DNA"/>
</dbReference>
<keyword evidence="3 6" id="KW-0732">Signal</keyword>
<comment type="similarity">
    <text evidence="2">Belongs to the SusD family.</text>
</comment>
<evidence type="ECO:0000256" key="1">
    <source>
        <dbReference type="ARBA" id="ARBA00004442"/>
    </source>
</evidence>
<dbReference type="RefSeq" id="WP_072945198.1">
    <property type="nucleotide sequence ID" value="NZ_FQWO01000011.1"/>
</dbReference>
<sequence>MKLYNKLHIAILFLLLAIATSCSKDYLDVSDELAAEMTLEKVFSMPSNTRQFHRNIFTGITNSSCMIFGTDYSMNGLDNPWAGSTDELKMAQGALRNLTSNGFNAGNAPFHRWNLLYPLIRQANLFLENAKVIPKSGSADYIDEVELAKMKAQARFLRAYYHYLLFELYGPIPIMKTAVDPNSSDLDFSRNSVDEVVSFIDSELTEVAGQLNDKETAEAFLALPTKGAALAVKAKLWMYAASPLLNGGYSEALTIENPEDGKKIFPAYDNTKWQKALDATKALIDFAEAGNYQLYKNAGVFNPHTSLYELFDKYNNEIIWANPNNDWGSLAEDGTYRRLTPRSERSGFASIAVTQELVDDFFMLDGLPINESPTYSENGFSVAGEDQSGQTSVGTYKMWINREPRFYQTVMFHGRKWHIGTNVIKFNKGSGNDNSSENYPWSGYLLYKRLDRTIRDEGSFPRTKYRPSIIFRLAEFYLLYAEALNEVNPNDSKILQYVDKVRERAGIPLLSVIKPGIQGNQQAQRLAIRREMRVELATEGQRYFDVRRWMIADQPEGHQGGAFYGMNMNGATEPAFFQRTPYETRVWEKKMYLYPIPLLEIQKSKKLVQNPLW</sequence>
<evidence type="ECO:0000313" key="11">
    <source>
        <dbReference type="Proteomes" id="UP000184384"/>
    </source>
</evidence>
<organism evidence="10 11">
    <name type="scientific">Flavobacterium granuli</name>
    <dbReference type="NCBI Taxonomy" id="280093"/>
    <lineage>
        <taxon>Bacteria</taxon>
        <taxon>Pseudomonadati</taxon>
        <taxon>Bacteroidota</taxon>
        <taxon>Flavobacteriia</taxon>
        <taxon>Flavobacteriales</taxon>
        <taxon>Flavobacteriaceae</taxon>
        <taxon>Flavobacterium</taxon>
    </lineage>
</organism>
<evidence type="ECO:0000256" key="6">
    <source>
        <dbReference type="SAM" id="SignalP"/>
    </source>
</evidence>
<dbReference type="OrthoDB" id="5694214at2"/>
<gene>
    <name evidence="9" type="ORF">BC624_10980</name>
    <name evidence="10" type="ORF">SAMN05443373_11180</name>
</gene>
<comment type="subcellular location">
    <subcellularLocation>
        <location evidence="1">Cell outer membrane</location>
    </subcellularLocation>
</comment>
<dbReference type="Proteomes" id="UP000237771">
    <property type="component" value="Unassembled WGS sequence"/>
</dbReference>
<name>A0A1M5S769_9FLAO</name>
<evidence type="ECO:0000259" key="7">
    <source>
        <dbReference type="Pfam" id="PF07980"/>
    </source>
</evidence>
<dbReference type="Proteomes" id="UP000184384">
    <property type="component" value="Unassembled WGS sequence"/>
</dbReference>
<feature type="domain" description="SusD-like N-terminal" evidence="8">
    <location>
        <begin position="25"/>
        <end position="236"/>
    </location>
</feature>
<dbReference type="Pfam" id="PF14322">
    <property type="entry name" value="SusD-like_3"/>
    <property type="match status" value="1"/>
</dbReference>
<proteinExistence type="inferred from homology"/>
<feature type="chain" id="PRO_5012409474" evidence="6">
    <location>
        <begin position="25"/>
        <end position="613"/>
    </location>
</feature>
<evidence type="ECO:0000256" key="4">
    <source>
        <dbReference type="ARBA" id="ARBA00023136"/>
    </source>
</evidence>
<keyword evidence="5" id="KW-0998">Cell outer membrane</keyword>
<evidence type="ECO:0000256" key="2">
    <source>
        <dbReference type="ARBA" id="ARBA00006275"/>
    </source>
</evidence>
<feature type="domain" description="RagB/SusD" evidence="7">
    <location>
        <begin position="316"/>
        <end position="613"/>
    </location>
</feature>
<evidence type="ECO:0000313" key="10">
    <source>
        <dbReference type="EMBL" id="SHH34138.1"/>
    </source>
</evidence>
<reference evidence="11" key="2">
    <citation type="submission" date="2016-11" db="EMBL/GenBank/DDBJ databases">
        <authorList>
            <person name="Varghese N."/>
            <person name="Submissions S."/>
        </authorList>
    </citation>
    <scope>NUCLEOTIDE SEQUENCE [LARGE SCALE GENOMIC DNA]</scope>
    <source>
        <strain evidence="11">DSM 19729</strain>
    </source>
</reference>
<dbReference type="GO" id="GO:0009279">
    <property type="term" value="C:cell outer membrane"/>
    <property type="evidence" value="ECO:0007669"/>
    <property type="project" value="UniProtKB-SubCell"/>
</dbReference>
<dbReference type="PROSITE" id="PS51257">
    <property type="entry name" value="PROKAR_LIPOPROTEIN"/>
    <property type="match status" value="1"/>
</dbReference>
<reference evidence="9 12" key="3">
    <citation type="submission" date="2018-03" db="EMBL/GenBank/DDBJ databases">
        <title>Genomic Encyclopedia of Archaeal and Bacterial Type Strains, Phase II (KMG-II): from individual species to whole genera.</title>
        <authorList>
            <person name="Goeker M."/>
        </authorList>
    </citation>
    <scope>NUCLEOTIDE SEQUENCE [LARGE SCALE GENOMIC DNA]</scope>
    <source>
        <strain evidence="9 12">DSM 17797</strain>
    </source>
</reference>
<evidence type="ECO:0000313" key="12">
    <source>
        <dbReference type="Proteomes" id="UP000237771"/>
    </source>
</evidence>
<dbReference type="EMBL" id="FQWO01000011">
    <property type="protein sequence ID" value="SHH34138.1"/>
    <property type="molecule type" value="Genomic_DNA"/>
</dbReference>
<dbReference type="InterPro" id="IPR011990">
    <property type="entry name" value="TPR-like_helical_dom_sf"/>
</dbReference>
<evidence type="ECO:0000256" key="3">
    <source>
        <dbReference type="ARBA" id="ARBA00022729"/>
    </source>
</evidence>
<protein>
    <submittedName>
        <fullName evidence="9">Outer membrane starch-binding protein</fullName>
    </submittedName>
    <submittedName>
        <fullName evidence="10">Starch-binding associating with outer membrane</fullName>
    </submittedName>
</protein>
<evidence type="ECO:0000259" key="8">
    <source>
        <dbReference type="Pfam" id="PF14322"/>
    </source>
</evidence>
<evidence type="ECO:0000313" key="9">
    <source>
        <dbReference type="EMBL" id="PRZ21227.1"/>
    </source>
</evidence>
<feature type="signal peptide" evidence="6">
    <location>
        <begin position="1"/>
        <end position="24"/>
    </location>
</feature>
<dbReference type="InterPro" id="IPR033985">
    <property type="entry name" value="SusD-like_N"/>
</dbReference>
<dbReference type="Pfam" id="PF07980">
    <property type="entry name" value="SusD_RagB"/>
    <property type="match status" value="1"/>
</dbReference>
<accession>A0A1M5S769</accession>
<dbReference type="Gene3D" id="1.25.40.390">
    <property type="match status" value="1"/>
</dbReference>
<dbReference type="SUPFAM" id="SSF48452">
    <property type="entry name" value="TPR-like"/>
    <property type="match status" value="1"/>
</dbReference>
<reference evidence="10" key="1">
    <citation type="submission" date="2016-11" db="EMBL/GenBank/DDBJ databases">
        <authorList>
            <person name="Jaros S."/>
            <person name="Januszkiewicz K."/>
            <person name="Wedrychowicz H."/>
        </authorList>
    </citation>
    <scope>NUCLEOTIDE SEQUENCE [LARGE SCALE GENOMIC DNA]</scope>
    <source>
        <strain evidence="10">DSM 19729</strain>
    </source>
</reference>
<dbReference type="InterPro" id="IPR012944">
    <property type="entry name" value="SusD_RagB_dom"/>
</dbReference>